<evidence type="ECO:0000256" key="3">
    <source>
        <dbReference type="ARBA" id="ARBA00022737"/>
    </source>
</evidence>
<feature type="region of interest" description="Disordered" evidence="7">
    <location>
        <begin position="1260"/>
        <end position="1279"/>
    </location>
</feature>
<dbReference type="PANTHER" id="PTHR36766">
    <property type="entry name" value="PLANT BROAD-SPECTRUM MILDEW RESISTANCE PROTEIN RPW8"/>
    <property type="match status" value="1"/>
</dbReference>
<evidence type="ECO:0000259" key="9">
    <source>
        <dbReference type="Pfam" id="PF18052"/>
    </source>
</evidence>
<dbReference type="SUPFAM" id="SSF52047">
    <property type="entry name" value="RNI-like"/>
    <property type="match status" value="1"/>
</dbReference>
<feature type="domain" description="Disease resistance N-terminal" evidence="9">
    <location>
        <begin position="9"/>
        <end position="92"/>
    </location>
</feature>
<dbReference type="Proteomes" id="UP000026962">
    <property type="component" value="Chromosome 8"/>
</dbReference>
<dbReference type="PRINTS" id="PR00364">
    <property type="entry name" value="DISEASERSIST"/>
</dbReference>
<dbReference type="OMA" id="WKCFSLV"/>
<dbReference type="SUPFAM" id="SSF55129">
    <property type="entry name" value="Ribosomal protein L30p/L7e"/>
    <property type="match status" value="1"/>
</dbReference>
<dbReference type="Gramene" id="OPUNC08G20320.1">
    <property type="protein sequence ID" value="OPUNC08G20320.1"/>
    <property type="gene ID" value="OPUNC08G20320"/>
</dbReference>
<dbReference type="SUPFAM" id="SSF56784">
    <property type="entry name" value="HAD-like"/>
    <property type="match status" value="1"/>
</dbReference>
<dbReference type="Gene3D" id="3.30.1390.20">
    <property type="entry name" value="Ribosomal protein L30, ferredoxin-like fold domain"/>
    <property type="match status" value="1"/>
</dbReference>
<dbReference type="GO" id="GO:0042742">
    <property type="term" value="P:defense response to bacterium"/>
    <property type="evidence" value="ECO:0007669"/>
    <property type="project" value="UniProtKB-ARBA"/>
</dbReference>
<evidence type="ECO:0000256" key="1">
    <source>
        <dbReference type="ARBA" id="ARBA00008894"/>
    </source>
</evidence>
<feature type="domain" description="Disease resistance protein winged helix" evidence="11">
    <location>
        <begin position="427"/>
        <end position="508"/>
    </location>
</feature>
<keyword evidence="14" id="KW-1185">Reference proteome</keyword>
<protein>
    <submittedName>
        <fullName evidence="13">Uncharacterized protein</fullName>
    </submittedName>
</protein>
<reference evidence="13" key="1">
    <citation type="submission" date="2015-04" db="UniProtKB">
        <authorList>
            <consortium name="EnsemblPlants"/>
        </authorList>
    </citation>
    <scope>IDENTIFICATION</scope>
</reference>
<feature type="domain" description="R13L1/DRL21-like LRR repeat region" evidence="12">
    <location>
        <begin position="698"/>
        <end position="828"/>
    </location>
</feature>
<dbReference type="GO" id="GO:0043531">
    <property type="term" value="F:ADP binding"/>
    <property type="evidence" value="ECO:0007669"/>
    <property type="project" value="InterPro"/>
</dbReference>
<dbReference type="GO" id="GO:0002758">
    <property type="term" value="P:innate immune response-activating signaling pathway"/>
    <property type="evidence" value="ECO:0007669"/>
    <property type="project" value="UniProtKB-ARBA"/>
</dbReference>
<evidence type="ECO:0000256" key="6">
    <source>
        <dbReference type="ARBA" id="ARBA00022840"/>
    </source>
</evidence>
<keyword evidence="4" id="KW-0547">Nucleotide-binding</keyword>
<proteinExistence type="inferred from homology"/>
<feature type="domain" description="Disease resistance protein At4g27190-like leucine-rich repeats" evidence="10">
    <location>
        <begin position="1021"/>
        <end position="1158"/>
    </location>
</feature>
<feature type="domain" description="NB-ARC" evidence="8">
    <location>
        <begin position="176"/>
        <end position="344"/>
    </location>
</feature>
<keyword evidence="5" id="KW-0611">Plant defense</keyword>
<evidence type="ECO:0000313" key="13">
    <source>
        <dbReference type="EnsemblPlants" id="OPUNC08G20320.1"/>
    </source>
</evidence>
<dbReference type="SUPFAM" id="SSF52540">
    <property type="entry name" value="P-loop containing nucleoside triphosphate hydrolases"/>
    <property type="match status" value="1"/>
</dbReference>
<dbReference type="FunFam" id="1.10.10.10:FF:000322">
    <property type="entry name" value="Probable disease resistance protein At1g63360"/>
    <property type="match status" value="1"/>
</dbReference>
<evidence type="ECO:0000259" key="8">
    <source>
        <dbReference type="Pfam" id="PF00931"/>
    </source>
</evidence>
<evidence type="ECO:0000259" key="10">
    <source>
        <dbReference type="Pfam" id="PF23247"/>
    </source>
</evidence>
<evidence type="ECO:0000256" key="4">
    <source>
        <dbReference type="ARBA" id="ARBA00022741"/>
    </source>
</evidence>
<feature type="compositionally biased region" description="Basic and acidic residues" evidence="7">
    <location>
        <begin position="1266"/>
        <end position="1279"/>
    </location>
</feature>
<keyword evidence="2" id="KW-0433">Leucine-rich repeat</keyword>
<evidence type="ECO:0000259" key="11">
    <source>
        <dbReference type="Pfam" id="PF23559"/>
    </source>
</evidence>
<dbReference type="Pfam" id="PF23247">
    <property type="entry name" value="LRR_RPS2"/>
    <property type="match status" value="1"/>
</dbReference>
<dbReference type="Pfam" id="PF23559">
    <property type="entry name" value="WHD_DRP"/>
    <property type="match status" value="1"/>
</dbReference>
<dbReference type="InterPro" id="IPR002182">
    <property type="entry name" value="NB-ARC"/>
</dbReference>
<dbReference type="PANTHER" id="PTHR36766:SF64">
    <property type="entry name" value="OS12G0206100 PROTEIN"/>
    <property type="match status" value="1"/>
</dbReference>
<reference evidence="13" key="2">
    <citation type="submission" date="2018-05" db="EMBL/GenBank/DDBJ databases">
        <title>OpunRS2 (Oryza punctata Reference Sequence Version 2).</title>
        <authorList>
            <person name="Zhang J."/>
            <person name="Kudrna D."/>
            <person name="Lee S."/>
            <person name="Talag J."/>
            <person name="Welchert J."/>
            <person name="Wing R.A."/>
        </authorList>
    </citation>
    <scope>NUCLEOTIDE SEQUENCE [LARGE SCALE GENOMIC DNA]</scope>
</reference>
<evidence type="ECO:0000256" key="7">
    <source>
        <dbReference type="SAM" id="MobiDB-lite"/>
    </source>
</evidence>
<dbReference type="GO" id="GO:0005524">
    <property type="term" value="F:ATP binding"/>
    <property type="evidence" value="ECO:0007669"/>
    <property type="project" value="UniProtKB-KW"/>
</dbReference>
<dbReference type="InterPro" id="IPR036412">
    <property type="entry name" value="HAD-like_sf"/>
</dbReference>
<dbReference type="InterPro" id="IPR027417">
    <property type="entry name" value="P-loop_NTPase"/>
</dbReference>
<comment type="similarity">
    <text evidence="1">Belongs to the disease resistance NB-LRR family.</text>
</comment>
<keyword evidence="6" id="KW-0067">ATP-binding</keyword>
<dbReference type="Pfam" id="PF00931">
    <property type="entry name" value="NB-ARC"/>
    <property type="match status" value="1"/>
</dbReference>
<dbReference type="Pfam" id="PF13344">
    <property type="entry name" value="Hydrolase_6"/>
    <property type="match status" value="1"/>
</dbReference>
<dbReference type="Gene3D" id="1.10.10.10">
    <property type="entry name" value="Winged helix-like DNA-binding domain superfamily/Winged helix DNA-binding domain"/>
    <property type="match status" value="1"/>
</dbReference>
<sequence length="1286" mass="146532">MAESLLLPVVRGVAGKAADALVQSITRMCGVDGDRRKLERQLLAVQCKLTDAEVKSETNPAVKRWMRDLKSVAYEADDVLDDFQYEALRREVNIGDSTTGKVLGYFTPQSPLLFRVTTSRKLNNVLKKINELVEEMNKFGLMEHAEAPQLPYRPTHSRLDEPADIFGRDHDKEVLVKQMLDQHDQQNLQVLPIVGMGGLGKTTLAKMVYNDPSVQEHFQLKMWHCVSENFEAISIVRSIIELATNGRCDLPDKIELLRRRLEEVIARKRFLLVLDDVWNKDENKWNEDLRPLLNSVGGPGSIIVITTRDQRVASIMKTLQPYEPKYLNEDESWELFSMRAFGRDVQEQEDLVTIGKCIVDKCKGLPLALKTMGGLMSSKQQVHEWEAIARSNIGDSVKGKDEILSILKLSYKHLPSEMKQCFAFCAIFCKDYEMEKDMLIQLWIANGFIQEEGGTIDLAEKGEFVFNELVWRSFLQDVKTIQFYPETFRSLCYDFIVCKMHDLMHDLAKDVSSECATTEELIQQKALSEDVWHVQISKDELKQISGSFKGTTSLRTLLMEMELPSYEDLKELKLRSLFLERLKLRSLRGLWCACRDNPSIITSQLINTKHLRYLDLSNCSFVRLPDSVCTLYNLQSLRLNHCKSLECLPEGMTNLRKLNHLYLLGCTSFERMPPNFGLLKNLLTLTMFVVDTDAGRGIEELKELRYLTNTLALYNLRKIRSTSNAKEANLHQKQDLSSLQLSWGRNSNYMSGDEDNNEEEILECLKPHSKLKILGLYGYGGSKVSVWMRDPQMFRCLKRLTITQCPRCKDIPTVWLLASLEYLSLSHMTSLTTLCKNIDGDTPVQLFPKLKELVLHDLPNMERWAENSEGENNDVVIFPELEKLDMQYCMKISSVPESPALKMLSILGGWSIPIFSLSHLRSLSELTYGPGDLDMRMPLDPCWSSPVSLDVSSPANMMVPLEDKKSRRPFESLRSLDLGGSNCFLATRGLSKVHLRLWDCFAFVKELSVHYCNDLVQWPMEELRCLICLRNLSFNGCDKLEGKCRSSDEALPLPQLETFIISSCHNLLDIPKMPTSIEYFGISHCKSLVALPSHLRNLPRLRSLYVGNMDALKMLPDGMNGFTALEELKIIDCPQIEKFPEGLVRRLPAMKSLIIEECPASAWFPDQFGVLHDGKKPYPGAVLALENLAEKGAKVVIISKSSTRSSVTMEKLKEAWALGEHDIICLEDVHEIASIGAHFREASNFPMPFKLKFPERRLQMKKKPYKNGDDSGGREDKINELIDKLN</sequence>
<name>A0A0E0LXI5_ORYPU</name>
<organism evidence="13">
    <name type="scientific">Oryza punctata</name>
    <name type="common">Red rice</name>
    <dbReference type="NCBI Taxonomy" id="4537"/>
    <lineage>
        <taxon>Eukaryota</taxon>
        <taxon>Viridiplantae</taxon>
        <taxon>Streptophyta</taxon>
        <taxon>Embryophyta</taxon>
        <taxon>Tracheophyta</taxon>
        <taxon>Spermatophyta</taxon>
        <taxon>Magnoliopsida</taxon>
        <taxon>Liliopsida</taxon>
        <taxon>Poales</taxon>
        <taxon>Poaceae</taxon>
        <taxon>BOP clade</taxon>
        <taxon>Oryzoideae</taxon>
        <taxon>Oryzeae</taxon>
        <taxon>Oryzinae</taxon>
        <taxon>Oryza</taxon>
    </lineage>
</organism>
<evidence type="ECO:0000313" key="14">
    <source>
        <dbReference type="Proteomes" id="UP000026962"/>
    </source>
</evidence>
<dbReference type="HOGENOM" id="CLU_000837_8_8_1"/>
<dbReference type="Pfam" id="PF18052">
    <property type="entry name" value="Rx_N"/>
    <property type="match status" value="1"/>
</dbReference>
<dbReference type="Gene3D" id="1.10.8.430">
    <property type="entry name" value="Helical domain of apoptotic protease-activating factors"/>
    <property type="match status" value="1"/>
</dbReference>
<dbReference type="eggNOG" id="KOG4658">
    <property type="taxonomic scope" value="Eukaryota"/>
</dbReference>
<dbReference type="InterPro" id="IPR042197">
    <property type="entry name" value="Apaf_helical"/>
</dbReference>
<dbReference type="eggNOG" id="KOG3184">
    <property type="taxonomic scope" value="Eukaryota"/>
</dbReference>
<dbReference type="InterPro" id="IPR036388">
    <property type="entry name" value="WH-like_DNA-bd_sf"/>
</dbReference>
<dbReference type="InterPro" id="IPR058922">
    <property type="entry name" value="WHD_DRP"/>
</dbReference>
<dbReference type="InterPro" id="IPR057135">
    <property type="entry name" value="At4g27190-like_LRR"/>
</dbReference>
<evidence type="ECO:0000259" key="12">
    <source>
        <dbReference type="Pfam" id="PF25019"/>
    </source>
</evidence>
<dbReference type="Gene3D" id="3.40.50.300">
    <property type="entry name" value="P-loop containing nucleotide triphosphate hydrolases"/>
    <property type="match status" value="1"/>
</dbReference>
<dbReference type="InterPro" id="IPR056789">
    <property type="entry name" value="LRR_R13L1-DRL21"/>
</dbReference>
<evidence type="ECO:0000256" key="2">
    <source>
        <dbReference type="ARBA" id="ARBA00022614"/>
    </source>
</evidence>
<dbReference type="GO" id="GO:0009626">
    <property type="term" value="P:plant-type hypersensitive response"/>
    <property type="evidence" value="ECO:0007669"/>
    <property type="project" value="UniProtKB-ARBA"/>
</dbReference>
<dbReference type="Gene3D" id="1.20.5.4130">
    <property type="match status" value="1"/>
</dbReference>
<keyword evidence="3" id="KW-0677">Repeat</keyword>
<dbReference type="Gene3D" id="3.80.10.10">
    <property type="entry name" value="Ribonuclease Inhibitor"/>
    <property type="match status" value="4"/>
</dbReference>
<evidence type="ECO:0000256" key="5">
    <source>
        <dbReference type="ARBA" id="ARBA00022821"/>
    </source>
</evidence>
<dbReference type="InterPro" id="IPR006357">
    <property type="entry name" value="HAD-SF_hydro_IIA"/>
</dbReference>
<dbReference type="STRING" id="4537.A0A0E0LXI5"/>
<dbReference type="EnsemblPlants" id="OPUNC08G20320.1">
    <property type="protein sequence ID" value="OPUNC08G20320.1"/>
    <property type="gene ID" value="OPUNC08G20320"/>
</dbReference>
<dbReference type="SUPFAM" id="SSF52058">
    <property type="entry name" value="L domain-like"/>
    <property type="match status" value="1"/>
</dbReference>
<dbReference type="InterPro" id="IPR041118">
    <property type="entry name" value="Rx_N"/>
</dbReference>
<dbReference type="Pfam" id="PF25019">
    <property type="entry name" value="LRR_R13L1-DRL21"/>
    <property type="match status" value="1"/>
</dbReference>
<dbReference type="InterPro" id="IPR036919">
    <property type="entry name" value="Ribo_uL30_ferredoxin-like_sf"/>
</dbReference>
<accession>A0A0E0LXI5</accession>
<dbReference type="FunFam" id="1.10.8.430:FF:000003">
    <property type="entry name" value="Probable disease resistance protein At5g66910"/>
    <property type="match status" value="1"/>
</dbReference>
<dbReference type="InterPro" id="IPR032675">
    <property type="entry name" value="LRR_dom_sf"/>
</dbReference>